<keyword evidence="4" id="KW-1185">Reference proteome</keyword>
<name>A0ABT3PLC9_9BACT</name>
<feature type="transmembrane region" description="Helical" evidence="1">
    <location>
        <begin position="12"/>
        <end position="29"/>
    </location>
</feature>
<dbReference type="PIRSF" id="PIRSF038959">
    <property type="entry name" value="SdpI"/>
    <property type="match status" value="1"/>
</dbReference>
<dbReference type="PANTHER" id="PTHR37810">
    <property type="entry name" value="IMMUNITY PROTEIN SDPI"/>
    <property type="match status" value="1"/>
</dbReference>
<feature type="domain" description="DUF1648" evidence="2">
    <location>
        <begin position="16"/>
        <end position="63"/>
    </location>
</feature>
<evidence type="ECO:0000313" key="4">
    <source>
        <dbReference type="Proteomes" id="UP001207918"/>
    </source>
</evidence>
<evidence type="ECO:0000313" key="3">
    <source>
        <dbReference type="EMBL" id="MCW9706014.1"/>
    </source>
</evidence>
<sequence length="217" mass="24941">MKTLKYALKYEWYNLLLLLLPFIVIPFIWDLLPAQLPTHWNWQGEIDGYSSRITGLLILPLINIGVYALLLYLPVIDPKKRITVNQKPIPVLRTLMVVLLTGIHGWVIFNGLGTEIQSQGWLYLVLAVFFLVMGNYLRTIKPNYFIGIRVPWALENAENWKETHRLGSYVWVAGGLSLILLFPFLPLQTYATLFTVVVIALALIPAVYSFYLYKTQS</sequence>
<feature type="transmembrane region" description="Helical" evidence="1">
    <location>
        <begin position="166"/>
        <end position="185"/>
    </location>
</feature>
<feature type="transmembrane region" description="Helical" evidence="1">
    <location>
        <begin position="49"/>
        <end position="70"/>
    </location>
</feature>
<dbReference type="InterPro" id="IPR025962">
    <property type="entry name" value="SdpI/YhfL"/>
</dbReference>
<dbReference type="EMBL" id="JAGGJA010000002">
    <property type="protein sequence ID" value="MCW9706014.1"/>
    <property type="molecule type" value="Genomic_DNA"/>
</dbReference>
<keyword evidence="1" id="KW-0812">Transmembrane</keyword>
<evidence type="ECO:0000256" key="1">
    <source>
        <dbReference type="SAM" id="Phobius"/>
    </source>
</evidence>
<keyword evidence="1" id="KW-1133">Transmembrane helix</keyword>
<reference evidence="3 4" key="1">
    <citation type="submission" date="2021-03" db="EMBL/GenBank/DDBJ databases">
        <title>Aliifodinibius sp. nov., a new bacterium isolated from saline soil.</title>
        <authorList>
            <person name="Galisteo C."/>
            <person name="De La Haba R."/>
            <person name="Sanchez-Porro C."/>
            <person name="Ventosa A."/>
        </authorList>
    </citation>
    <scope>NUCLEOTIDE SEQUENCE [LARGE SCALE GENOMIC DNA]</scope>
    <source>
        <strain evidence="3 4">1BSP15-2V2</strain>
    </source>
</reference>
<dbReference type="InterPro" id="IPR026272">
    <property type="entry name" value="SdpI"/>
</dbReference>
<organism evidence="3 4">
    <name type="scientific">Fodinibius salsisoli</name>
    <dbReference type="NCBI Taxonomy" id="2820877"/>
    <lineage>
        <taxon>Bacteria</taxon>
        <taxon>Pseudomonadati</taxon>
        <taxon>Balneolota</taxon>
        <taxon>Balneolia</taxon>
        <taxon>Balneolales</taxon>
        <taxon>Balneolaceae</taxon>
        <taxon>Fodinibius</taxon>
    </lineage>
</organism>
<feature type="transmembrane region" description="Helical" evidence="1">
    <location>
        <begin position="91"/>
        <end position="109"/>
    </location>
</feature>
<dbReference type="Proteomes" id="UP001207918">
    <property type="component" value="Unassembled WGS sequence"/>
</dbReference>
<dbReference type="Pfam" id="PF07853">
    <property type="entry name" value="DUF1648"/>
    <property type="match status" value="1"/>
</dbReference>
<feature type="transmembrane region" description="Helical" evidence="1">
    <location>
        <begin position="191"/>
        <end position="213"/>
    </location>
</feature>
<dbReference type="PANTHER" id="PTHR37810:SF5">
    <property type="entry name" value="IMMUNITY PROTEIN SDPI"/>
    <property type="match status" value="1"/>
</dbReference>
<comment type="caution">
    <text evidence="3">The sequence shown here is derived from an EMBL/GenBank/DDBJ whole genome shotgun (WGS) entry which is preliminary data.</text>
</comment>
<evidence type="ECO:0000259" key="2">
    <source>
        <dbReference type="Pfam" id="PF07853"/>
    </source>
</evidence>
<feature type="transmembrane region" description="Helical" evidence="1">
    <location>
        <begin position="121"/>
        <end position="137"/>
    </location>
</feature>
<keyword evidence="1" id="KW-0472">Membrane</keyword>
<protein>
    <submittedName>
        <fullName evidence="3">SdpI family protein</fullName>
    </submittedName>
</protein>
<dbReference type="InterPro" id="IPR012867">
    <property type="entry name" value="DUF1648"/>
</dbReference>
<proteinExistence type="predicted"/>
<dbReference type="RefSeq" id="WP_265764712.1">
    <property type="nucleotide sequence ID" value="NZ_JAGGJA010000002.1"/>
</dbReference>
<accession>A0ABT3PLC9</accession>
<dbReference type="Pfam" id="PF13630">
    <property type="entry name" value="SdpI"/>
    <property type="match status" value="1"/>
</dbReference>
<gene>
    <name evidence="3" type="ORF">J6I44_04085</name>
</gene>